<name>A0A0R2I5V8_CARDV</name>
<keyword evidence="7" id="KW-0560">Oxidoreductase</keyword>
<evidence type="ECO:0000256" key="2">
    <source>
        <dbReference type="ARBA" id="ARBA00001966"/>
    </source>
</evidence>
<reference evidence="12 13" key="1">
    <citation type="journal article" date="2015" name="Genome Announc.">
        <title>Expanding the biotechnology potential of lactobacilli through comparative genomics of 213 strains and associated genera.</title>
        <authorList>
            <person name="Sun Z."/>
            <person name="Harris H.M."/>
            <person name="McCann A."/>
            <person name="Guo C."/>
            <person name="Argimon S."/>
            <person name="Zhang W."/>
            <person name="Yang X."/>
            <person name="Jeffery I.B."/>
            <person name="Cooney J.C."/>
            <person name="Kagawa T.F."/>
            <person name="Liu W."/>
            <person name="Song Y."/>
            <person name="Salvetti E."/>
            <person name="Wrobel A."/>
            <person name="Rasinkangas P."/>
            <person name="Parkhill J."/>
            <person name="Rea M.C."/>
            <person name="O'Sullivan O."/>
            <person name="Ritari J."/>
            <person name="Douillard F.P."/>
            <person name="Paul Ross R."/>
            <person name="Yang R."/>
            <person name="Briner A.E."/>
            <person name="Felis G.E."/>
            <person name="de Vos W.M."/>
            <person name="Barrangou R."/>
            <person name="Klaenhammer T.R."/>
            <person name="Caufield P.W."/>
            <person name="Cui Y."/>
            <person name="Zhang H."/>
            <person name="O'Toole P.W."/>
        </authorList>
    </citation>
    <scope>NUCLEOTIDE SEQUENCE [LARGE SCALE GENOMIC DNA]</scope>
    <source>
        <strain evidence="12 13">DSM 20623</strain>
    </source>
</reference>
<keyword evidence="4" id="KW-0285">Flavoprotein</keyword>
<dbReference type="InterPro" id="IPR013785">
    <property type="entry name" value="Aldolase_TIM"/>
</dbReference>
<evidence type="ECO:0000256" key="6">
    <source>
        <dbReference type="ARBA" id="ARBA00022723"/>
    </source>
</evidence>
<dbReference type="AlphaFoldDB" id="A0A0R2I5V8"/>
<dbReference type="Gene3D" id="3.50.50.60">
    <property type="entry name" value="FAD/NAD(P)-binding domain"/>
    <property type="match status" value="1"/>
</dbReference>
<dbReference type="PATRIC" id="fig|1449336.4.peg.1624"/>
<dbReference type="GO" id="GO:0016491">
    <property type="term" value="F:oxidoreductase activity"/>
    <property type="evidence" value="ECO:0007669"/>
    <property type="project" value="UniProtKB-KW"/>
</dbReference>
<dbReference type="Pfam" id="PF00724">
    <property type="entry name" value="Oxidored_FMN"/>
    <property type="match status" value="1"/>
</dbReference>
<dbReference type="Proteomes" id="UP000051658">
    <property type="component" value="Unassembled WGS sequence"/>
</dbReference>
<dbReference type="InterPro" id="IPR036188">
    <property type="entry name" value="FAD/NAD-bd_sf"/>
</dbReference>
<evidence type="ECO:0000259" key="10">
    <source>
        <dbReference type="Pfam" id="PF00724"/>
    </source>
</evidence>
<gene>
    <name evidence="12" type="ORF">IV74_GL001592</name>
</gene>
<evidence type="ECO:0000259" key="11">
    <source>
        <dbReference type="Pfam" id="PF07992"/>
    </source>
</evidence>
<dbReference type="GO" id="GO:0046872">
    <property type="term" value="F:metal ion binding"/>
    <property type="evidence" value="ECO:0007669"/>
    <property type="project" value="UniProtKB-KW"/>
</dbReference>
<dbReference type="eggNOG" id="COG1902">
    <property type="taxonomic scope" value="Bacteria"/>
</dbReference>
<evidence type="ECO:0000256" key="5">
    <source>
        <dbReference type="ARBA" id="ARBA00022643"/>
    </source>
</evidence>
<keyword evidence="9" id="KW-0411">Iron-sulfur</keyword>
<comment type="cofactor">
    <cofactor evidence="1">
        <name>FMN</name>
        <dbReference type="ChEBI" id="CHEBI:58210"/>
    </cofactor>
</comment>
<dbReference type="PANTHER" id="PTHR42917">
    <property type="entry name" value="2,4-DIENOYL-COA REDUCTASE"/>
    <property type="match status" value="1"/>
</dbReference>
<dbReference type="GO" id="GO:0051536">
    <property type="term" value="F:iron-sulfur cluster binding"/>
    <property type="evidence" value="ECO:0007669"/>
    <property type="project" value="UniProtKB-KW"/>
</dbReference>
<dbReference type="InterPro" id="IPR023753">
    <property type="entry name" value="FAD/NAD-binding_dom"/>
</dbReference>
<evidence type="ECO:0000256" key="1">
    <source>
        <dbReference type="ARBA" id="ARBA00001917"/>
    </source>
</evidence>
<dbReference type="GeneID" id="89588029"/>
<dbReference type="Gene3D" id="3.40.50.720">
    <property type="entry name" value="NAD(P)-binding Rossmann-like Domain"/>
    <property type="match status" value="1"/>
</dbReference>
<evidence type="ECO:0000256" key="8">
    <source>
        <dbReference type="ARBA" id="ARBA00023004"/>
    </source>
</evidence>
<evidence type="ECO:0000256" key="9">
    <source>
        <dbReference type="ARBA" id="ARBA00023014"/>
    </source>
</evidence>
<protein>
    <submittedName>
        <fullName evidence="12">NADH flavin oxidoreductase</fullName>
    </submittedName>
</protein>
<dbReference type="InterPro" id="IPR051793">
    <property type="entry name" value="NADH:flavin_oxidoreductase"/>
</dbReference>
<dbReference type="SUPFAM" id="SSF51971">
    <property type="entry name" value="Nucleotide-binding domain"/>
    <property type="match status" value="1"/>
</dbReference>
<proteinExistence type="inferred from homology"/>
<accession>A0A0R2I5V8</accession>
<dbReference type="GO" id="GO:0010181">
    <property type="term" value="F:FMN binding"/>
    <property type="evidence" value="ECO:0007669"/>
    <property type="project" value="InterPro"/>
</dbReference>
<keyword evidence="8" id="KW-0408">Iron</keyword>
<dbReference type="PRINTS" id="PR00469">
    <property type="entry name" value="PNDRDTASEII"/>
</dbReference>
<evidence type="ECO:0000313" key="13">
    <source>
        <dbReference type="Proteomes" id="UP000051658"/>
    </source>
</evidence>
<sequence>MENYEAIFEPLTVKRMTLKNRVIMPPMGTNFANMDGSFNNEHITYYEQRAKGGTGLITLENACIDYPMGTNGTTQLRIDNDQYLPGLWKFNEVMHSYGACTSVQINHAGASAYGLRLEGKQAVSASNIPSKKGNAVPRPLLKEEILEIVKKYGEAANRAQRAGFDCVEIHAGHSYLVSQFLSPLYNQRTDEFGGSPENRSRFAKLIVEEVRRAVGPHYPICLRFSADELLEGGNTLEDTLDLLTYFVEEIDILNVSAALNDSIQYQIDQMNLADGWRSYMAKAVKEKFGKVTITSGNIRSPKIANDILLKGDADLLAMGRGLIAEPNWVNKVKNGEEQLLRKCISCNIGCADHRIAKSRPLRCTVNPDVIYEDAYKEHQVKNHLKMVVIGGGTAALEAATTAAEVGVEVILFEAKAYLGGLAHEIARLPDKRRIDDYVIYLKERAKQLPNLTIHLQTKATVEMIEKIKPDIVVNATGAKPLLPPIKGLQEQLENPNRKVFSIFDLLNNMENFQEFTGKRIAVIGGGAVGLDVVEYYAERHAESVSIVEMQPTLGKDLDMITRISMMDIIQRHGVATYTETALTQVNEASFTVMQQGEEVDIPFDLGFVCLGMKAERPLMEPLMSYQKESGATVVNLGDSKVARRIYEGTKEARDILTTVHQVDREKGRQSLKQYSYQ</sequence>
<dbReference type="InterPro" id="IPR001155">
    <property type="entry name" value="OxRdtase_FMN_N"/>
</dbReference>
<dbReference type="Gene3D" id="3.20.20.70">
    <property type="entry name" value="Aldolase class I"/>
    <property type="match status" value="1"/>
</dbReference>
<keyword evidence="6" id="KW-0479">Metal-binding</keyword>
<dbReference type="PANTHER" id="PTHR42917:SF2">
    <property type="entry name" value="2,4-DIENOYL-COA REDUCTASE [(2E)-ENOYL-COA-PRODUCING]"/>
    <property type="match status" value="1"/>
</dbReference>
<dbReference type="EMBL" id="JQBS01000003">
    <property type="protein sequence ID" value="KRN57644.1"/>
    <property type="molecule type" value="Genomic_DNA"/>
</dbReference>
<dbReference type="SUPFAM" id="SSF51395">
    <property type="entry name" value="FMN-linked oxidoreductases"/>
    <property type="match status" value="1"/>
</dbReference>
<evidence type="ECO:0000313" key="12">
    <source>
        <dbReference type="EMBL" id="KRN57644.1"/>
    </source>
</evidence>
<comment type="caution">
    <text evidence="12">The sequence shown here is derived from an EMBL/GenBank/DDBJ whole genome shotgun (WGS) entry which is preliminary data.</text>
</comment>
<feature type="domain" description="NADH:flavin oxidoreductase/NADH oxidase N-terminal" evidence="10">
    <location>
        <begin position="7"/>
        <end position="336"/>
    </location>
</feature>
<dbReference type="PRINTS" id="PR00368">
    <property type="entry name" value="FADPNR"/>
</dbReference>
<evidence type="ECO:0000256" key="3">
    <source>
        <dbReference type="ARBA" id="ARBA00011048"/>
    </source>
</evidence>
<dbReference type="eggNOG" id="COG0446">
    <property type="taxonomic scope" value="Bacteria"/>
</dbReference>
<comment type="cofactor">
    <cofactor evidence="2">
        <name>[4Fe-4S] cluster</name>
        <dbReference type="ChEBI" id="CHEBI:49883"/>
    </cofactor>
</comment>
<feature type="domain" description="FAD/NAD(P)-binding" evidence="11">
    <location>
        <begin position="385"/>
        <end position="635"/>
    </location>
</feature>
<keyword evidence="5" id="KW-0288">FMN</keyword>
<comment type="similarity">
    <text evidence="3">In the N-terminal section; belongs to the NADH:flavin oxidoreductase/NADH oxidase family.</text>
</comment>
<dbReference type="SUPFAM" id="SSF51905">
    <property type="entry name" value="FAD/NAD(P)-binding domain"/>
    <property type="match status" value="1"/>
</dbReference>
<organism evidence="12 13">
    <name type="scientific">Carnobacterium divergens DSM 20623</name>
    <dbReference type="NCBI Taxonomy" id="1449336"/>
    <lineage>
        <taxon>Bacteria</taxon>
        <taxon>Bacillati</taxon>
        <taxon>Bacillota</taxon>
        <taxon>Bacilli</taxon>
        <taxon>Lactobacillales</taxon>
        <taxon>Carnobacteriaceae</taxon>
        <taxon>Carnobacterium</taxon>
    </lineage>
</organism>
<dbReference type="Pfam" id="PF07992">
    <property type="entry name" value="Pyr_redox_2"/>
    <property type="match status" value="1"/>
</dbReference>
<dbReference type="RefSeq" id="WP_034571723.1">
    <property type="nucleotide sequence ID" value="NZ_JQBS01000003.1"/>
</dbReference>
<evidence type="ECO:0000256" key="7">
    <source>
        <dbReference type="ARBA" id="ARBA00023002"/>
    </source>
</evidence>
<dbReference type="CDD" id="cd02803">
    <property type="entry name" value="OYE_like_FMN_family"/>
    <property type="match status" value="1"/>
</dbReference>
<evidence type="ECO:0000256" key="4">
    <source>
        <dbReference type="ARBA" id="ARBA00022630"/>
    </source>
</evidence>
<keyword evidence="13" id="KW-1185">Reference proteome</keyword>